<protein>
    <submittedName>
        <fullName evidence="1">Uncharacterized protein</fullName>
    </submittedName>
</protein>
<accession>A0A2A2AZ57</accession>
<proteinExistence type="predicted"/>
<evidence type="ECO:0000313" key="1">
    <source>
        <dbReference type="EMBL" id="PAT43053.1"/>
    </source>
</evidence>
<dbReference type="SUPFAM" id="SSF54523">
    <property type="entry name" value="Pili subunits"/>
    <property type="match status" value="1"/>
</dbReference>
<comment type="caution">
    <text evidence="1">The sequence shown here is derived from an EMBL/GenBank/DDBJ whole genome shotgun (WGS) entry which is preliminary data.</text>
</comment>
<sequence length="124" mass="13211">MLALYLVLAPGYADYRARVESGEVLRNLHPVQAEIEARAKQQGSLSGVGLNIQAKLPANARLFIQPDGMLIAHGQQHGQMLVLIPSHTQGRTTWACLASGQAKDMPSACHALGPPAARPTLSSH</sequence>
<dbReference type="InterPro" id="IPR045584">
    <property type="entry name" value="Pilin-like"/>
</dbReference>
<name>A0A2A2AZ57_9BURK</name>
<dbReference type="EMBL" id="NSJE01000007">
    <property type="protein sequence ID" value="PAT43053.1"/>
    <property type="molecule type" value="Genomic_DNA"/>
</dbReference>
<organism evidence="1 2">
    <name type="scientific">Vandammella animalimorsus</name>
    <dbReference type="NCBI Taxonomy" id="2029117"/>
    <lineage>
        <taxon>Bacteria</taxon>
        <taxon>Pseudomonadati</taxon>
        <taxon>Pseudomonadota</taxon>
        <taxon>Betaproteobacteria</taxon>
        <taxon>Burkholderiales</taxon>
        <taxon>Comamonadaceae</taxon>
        <taxon>Vandammella</taxon>
    </lineage>
</organism>
<dbReference type="AlphaFoldDB" id="A0A2A2AZ57"/>
<reference evidence="1 2" key="1">
    <citation type="submission" date="2017-08" db="EMBL/GenBank/DDBJ databases">
        <title>WGS of Clinical strains of the CDC Group NO-1 linked to zoonotic infections in humans.</title>
        <authorList>
            <person name="Bernier A.-M."/>
            <person name="Bernard K."/>
        </authorList>
    </citation>
    <scope>NUCLEOTIDE SEQUENCE [LARGE SCALE GENOMIC DNA]</scope>
    <source>
        <strain evidence="1 2">NML120219</strain>
    </source>
</reference>
<dbReference type="Proteomes" id="UP000218439">
    <property type="component" value="Unassembled WGS sequence"/>
</dbReference>
<gene>
    <name evidence="1" type="ORF">CK621_05830</name>
</gene>
<evidence type="ECO:0000313" key="2">
    <source>
        <dbReference type="Proteomes" id="UP000218439"/>
    </source>
</evidence>